<name>A0A382KL23_9ZZZZ</name>
<gene>
    <name evidence="1" type="ORF">METZ01_LOCUS276491</name>
</gene>
<organism evidence="1">
    <name type="scientific">marine metagenome</name>
    <dbReference type="NCBI Taxonomy" id="408172"/>
    <lineage>
        <taxon>unclassified sequences</taxon>
        <taxon>metagenomes</taxon>
        <taxon>ecological metagenomes</taxon>
    </lineage>
</organism>
<dbReference type="EMBL" id="UINC01080573">
    <property type="protein sequence ID" value="SVC23637.1"/>
    <property type="molecule type" value="Genomic_DNA"/>
</dbReference>
<reference evidence="1" key="1">
    <citation type="submission" date="2018-05" db="EMBL/GenBank/DDBJ databases">
        <authorList>
            <person name="Lanie J.A."/>
            <person name="Ng W.-L."/>
            <person name="Kazmierczak K.M."/>
            <person name="Andrzejewski T.M."/>
            <person name="Davidsen T.M."/>
            <person name="Wayne K.J."/>
            <person name="Tettelin H."/>
            <person name="Glass J.I."/>
            <person name="Rusch D."/>
            <person name="Podicherti R."/>
            <person name="Tsui H.-C.T."/>
            <person name="Winkler M.E."/>
        </authorList>
    </citation>
    <scope>NUCLEOTIDE SEQUENCE</scope>
</reference>
<dbReference type="AlphaFoldDB" id="A0A382KL23"/>
<sequence>GNAHTSHYGPVALRDFPEEEVNTICNAWGHHWAELVQRLNPSG</sequence>
<feature type="non-terminal residue" evidence="1">
    <location>
        <position position="1"/>
    </location>
</feature>
<proteinExistence type="predicted"/>
<protein>
    <submittedName>
        <fullName evidence="1">Uncharacterized protein</fullName>
    </submittedName>
</protein>
<accession>A0A382KL23</accession>
<evidence type="ECO:0000313" key="1">
    <source>
        <dbReference type="EMBL" id="SVC23637.1"/>
    </source>
</evidence>